<evidence type="ECO:0000313" key="3">
    <source>
        <dbReference type="Proteomes" id="UP000010847"/>
    </source>
</evidence>
<dbReference type="Proteomes" id="UP000010847">
    <property type="component" value="Chromosome"/>
</dbReference>
<feature type="domain" description="HD-GYP" evidence="1">
    <location>
        <begin position="1"/>
        <end position="135"/>
    </location>
</feature>
<evidence type="ECO:0000313" key="2">
    <source>
        <dbReference type="EMBL" id="AHF08478.1"/>
    </source>
</evidence>
<name>W0EG28_9FIRM</name>
<keyword evidence="3" id="KW-1185">Reference proteome</keyword>
<accession>W0EG28</accession>
<dbReference type="PANTHER" id="PTHR43155:SF2">
    <property type="entry name" value="CYCLIC DI-GMP PHOSPHODIESTERASE PA4108"/>
    <property type="match status" value="1"/>
</dbReference>
<dbReference type="STRING" id="871968.DESME_04460"/>
<organism evidence="2 3">
    <name type="scientific">Desulfitobacterium metallireducens DSM 15288</name>
    <dbReference type="NCBI Taxonomy" id="871968"/>
    <lineage>
        <taxon>Bacteria</taxon>
        <taxon>Bacillati</taxon>
        <taxon>Bacillota</taxon>
        <taxon>Clostridia</taxon>
        <taxon>Eubacteriales</taxon>
        <taxon>Desulfitobacteriaceae</taxon>
        <taxon>Desulfitobacterium</taxon>
    </lineage>
</organism>
<dbReference type="Pfam" id="PF13487">
    <property type="entry name" value="HD_5"/>
    <property type="match status" value="1"/>
</dbReference>
<reference evidence="2 3" key="1">
    <citation type="submission" date="2013-12" db="EMBL/GenBank/DDBJ databases">
        <authorList>
            <consortium name="DOE Joint Genome Institute"/>
            <person name="Smidt H."/>
            <person name="Huntemann M."/>
            <person name="Han J."/>
            <person name="Chen A."/>
            <person name="Kyrpides N."/>
            <person name="Mavromatis K."/>
            <person name="Markowitz V."/>
            <person name="Palaniappan K."/>
            <person name="Ivanova N."/>
            <person name="Schaumberg A."/>
            <person name="Pati A."/>
            <person name="Liolios K."/>
            <person name="Nordberg H.P."/>
            <person name="Cantor M.N."/>
            <person name="Hua S.X."/>
            <person name="Woyke T."/>
        </authorList>
    </citation>
    <scope>NUCLEOTIDE SEQUENCE [LARGE SCALE GENOMIC DNA]</scope>
    <source>
        <strain evidence="3">DSM 15288</strain>
    </source>
</reference>
<dbReference type="KEGG" id="dmt:DESME_04460"/>
<dbReference type="AlphaFoldDB" id="W0EG28"/>
<dbReference type="InterPro" id="IPR003607">
    <property type="entry name" value="HD/PDEase_dom"/>
</dbReference>
<dbReference type="InterPro" id="IPR037522">
    <property type="entry name" value="HD_GYP_dom"/>
</dbReference>
<dbReference type="SUPFAM" id="SSF109604">
    <property type="entry name" value="HD-domain/PDEase-like"/>
    <property type="match status" value="1"/>
</dbReference>
<dbReference type="CDD" id="cd00077">
    <property type="entry name" value="HDc"/>
    <property type="match status" value="1"/>
</dbReference>
<gene>
    <name evidence="2" type="ORF">DESME_04460</name>
</gene>
<dbReference type="PANTHER" id="PTHR43155">
    <property type="entry name" value="CYCLIC DI-GMP PHOSPHODIESTERASE PA4108-RELATED"/>
    <property type="match status" value="1"/>
</dbReference>
<evidence type="ECO:0000259" key="1">
    <source>
        <dbReference type="PROSITE" id="PS51832"/>
    </source>
</evidence>
<dbReference type="EMBL" id="CP007032">
    <property type="protein sequence ID" value="AHF08478.1"/>
    <property type="molecule type" value="Genomic_DNA"/>
</dbReference>
<dbReference type="eggNOG" id="COG2206">
    <property type="taxonomic scope" value="Bacteria"/>
</dbReference>
<protein>
    <recommendedName>
        <fullName evidence="1">HD-GYP domain-containing protein</fullName>
    </recommendedName>
</protein>
<proteinExistence type="predicted"/>
<dbReference type="Gene3D" id="1.10.3210.10">
    <property type="entry name" value="Hypothetical protein af1432"/>
    <property type="match status" value="1"/>
</dbReference>
<sequence>MREKTILAIDNILYEKVLNKSGKLTEEEWSEIKRHPQIGYRIISKFNNMEGIAANVLAHHECWDGQGYPKGLKGEEISLYARISAIADTYDAMTHDRSYRRALPKKEAIGELKRNAGSQFDPELVKLFLEKVVLL</sequence>
<dbReference type="HOGENOM" id="CLU_000445_92_3_9"/>
<dbReference type="PROSITE" id="PS51832">
    <property type="entry name" value="HD_GYP"/>
    <property type="match status" value="1"/>
</dbReference>